<gene>
    <name evidence="1" type="ORF">WA026_009311</name>
</gene>
<keyword evidence="2" id="KW-1185">Reference proteome</keyword>
<reference evidence="1 2" key="1">
    <citation type="submission" date="2023-03" db="EMBL/GenBank/DDBJ databases">
        <title>Genome insight into feeding habits of ladybird beetles.</title>
        <authorList>
            <person name="Li H.-S."/>
            <person name="Huang Y.-H."/>
            <person name="Pang H."/>
        </authorList>
    </citation>
    <scope>NUCLEOTIDE SEQUENCE [LARGE SCALE GENOMIC DNA]</scope>
    <source>
        <strain evidence="1">SYSU_2023b</strain>
        <tissue evidence="1">Whole body</tissue>
    </source>
</reference>
<evidence type="ECO:0000313" key="1">
    <source>
        <dbReference type="EMBL" id="KAK9885087.1"/>
    </source>
</evidence>
<protein>
    <submittedName>
        <fullName evidence="1">Uncharacterized protein</fullName>
    </submittedName>
</protein>
<dbReference type="AlphaFoldDB" id="A0AAW1UNK9"/>
<proteinExistence type="predicted"/>
<dbReference type="Proteomes" id="UP001431783">
    <property type="component" value="Unassembled WGS sequence"/>
</dbReference>
<name>A0AAW1UNK9_9CUCU</name>
<dbReference type="EMBL" id="JARQZJ010000094">
    <property type="protein sequence ID" value="KAK9885087.1"/>
    <property type="molecule type" value="Genomic_DNA"/>
</dbReference>
<evidence type="ECO:0000313" key="2">
    <source>
        <dbReference type="Proteomes" id="UP001431783"/>
    </source>
</evidence>
<accession>A0AAW1UNK9</accession>
<sequence length="95" mass="11005">MLKSWNWEKRLIQDNVTIDVENQRGNNEFINEVTKSKSKKLSDVGNGIRRPKSLMKPALKGRNWISLVGPHYETFVENIKAYAERYPIRISSASI</sequence>
<comment type="caution">
    <text evidence="1">The sequence shown here is derived from an EMBL/GenBank/DDBJ whole genome shotgun (WGS) entry which is preliminary data.</text>
</comment>
<organism evidence="1 2">
    <name type="scientific">Henosepilachna vigintioctopunctata</name>
    <dbReference type="NCBI Taxonomy" id="420089"/>
    <lineage>
        <taxon>Eukaryota</taxon>
        <taxon>Metazoa</taxon>
        <taxon>Ecdysozoa</taxon>
        <taxon>Arthropoda</taxon>
        <taxon>Hexapoda</taxon>
        <taxon>Insecta</taxon>
        <taxon>Pterygota</taxon>
        <taxon>Neoptera</taxon>
        <taxon>Endopterygota</taxon>
        <taxon>Coleoptera</taxon>
        <taxon>Polyphaga</taxon>
        <taxon>Cucujiformia</taxon>
        <taxon>Coccinelloidea</taxon>
        <taxon>Coccinellidae</taxon>
        <taxon>Epilachninae</taxon>
        <taxon>Epilachnini</taxon>
        <taxon>Henosepilachna</taxon>
    </lineage>
</organism>